<evidence type="ECO:0000256" key="1">
    <source>
        <dbReference type="SAM" id="MobiDB-lite"/>
    </source>
</evidence>
<dbReference type="AlphaFoldDB" id="A0AA40SLT6"/>
<dbReference type="RefSeq" id="WP_194385638.1">
    <property type="nucleotide sequence ID" value="NZ_BAABCO010000003.1"/>
</dbReference>
<sequence length="99" mass="10430">MAGATSPHYSSQPDGPVEAVRDGWEAPVDNSVFEVVVQGTLGADLIAALDGYTVSADGRGRSRIVGPVRDQVRLIGLLSMFDDLHIEVISVNPVDASPQ</sequence>
<gene>
    <name evidence="2" type="ORF">BKA10_000377</name>
</gene>
<proteinExistence type="predicted"/>
<dbReference type="Proteomes" id="UP000549113">
    <property type="component" value="Unassembled WGS sequence"/>
</dbReference>
<reference evidence="2 3" key="1">
    <citation type="submission" date="2020-08" db="EMBL/GenBank/DDBJ databases">
        <title>Sequencing the genomes of 1000 actinobacteria strains.</title>
        <authorList>
            <person name="Klenk H.-P."/>
        </authorList>
    </citation>
    <scope>NUCLEOTIDE SEQUENCE [LARGE SCALE GENOMIC DNA]</scope>
    <source>
        <strain evidence="2 3">DSM 19600</strain>
    </source>
</reference>
<comment type="caution">
    <text evidence="2">The sequence shown here is derived from an EMBL/GenBank/DDBJ whole genome shotgun (WGS) entry which is preliminary data.</text>
</comment>
<feature type="region of interest" description="Disordered" evidence="1">
    <location>
        <begin position="1"/>
        <end position="21"/>
    </location>
</feature>
<accession>A0AA40SLT6</accession>
<dbReference type="EMBL" id="JACIFH010000001">
    <property type="protein sequence ID" value="MBB4138583.1"/>
    <property type="molecule type" value="Genomic_DNA"/>
</dbReference>
<organism evidence="2 3">
    <name type="scientific">Microbacterium invictum</name>
    <dbReference type="NCBI Taxonomy" id="515415"/>
    <lineage>
        <taxon>Bacteria</taxon>
        <taxon>Bacillati</taxon>
        <taxon>Actinomycetota</taxon>
        <taxon>Actinomycetes</taxon>
        <taxon>Micrococcales</taxon>
        <taxon>Microbacteriaceae</taxon>
        <taxon>Microbacterium</taxon>
    </lineage>
</organism>
<protein>
    <submittedName>
        <fullName evidence="2">Uncharacterized protein</fullName>
    </submittedName>
</protein>
<name>A0AA40SLT6_9MICO</name>
<evidence type="ECO:0000313" key="3">
    <source>
        <dbReference type="Proteomes" id="UP000549113"/>
    </source>
</evidence>
<evidence type="ECO:0000313" key="2">
    <source>
        <dbReference type="EMBL" id="MBB4138583.1"/>
    </source>
</evidence>
<keyword evidence="3" id="KW-1185">Reference proteome</keyword>